<gene>
    <name evidence="3" type="ORF">QWZ03_10105</name>
</gene>
<feature type="domain" description="Phosphotyrosine protein phosphatase I" evidence="2">
    <location>
        <begin position="6"/>
        <end position="144"/>
    </location>
</feature>
<dbReference type="SUPFAM" id="SSF52788">
    <property type="entry name" value="Phosphotyrosine protein phosphatases I"/>
    <property type="match status" value="1"/>
</dbReference>
<keyword evidence="3" id="KW-0560">Oxidoreductase</keyword>
<reference evidence="3" key="1">
    <citation type="journal article" date="2014" name="Int. J. Syst. Evol. Microbiol.">
        <title>Complete genome of a new Firmicutes species belonging to the dominant human colonic microbiota ('Ruminococcus bicirculans') reveals two chromosomes and a selective capacity to utilize plant glucans.</title>
        <authorList>
            <consortium name="NISC Comparative Sequencing Program"/>
            <person name="Wegmann U."/>
            <person name="Louis P."/>
            <person name="Goesmann A."/>
            <person name="Henrissat B."/>
            <person name="Duncan S.H."/>
            <person name="Flint H.J."/>
        </authorList>
    </citation>
    <scope>NUCLEOTIDE SEQUENCE</scope>
    <source>
        <strain evidence="3">CECT 7703</strain>
    </source>
</reference>
<organism evidence="3 4">
    <name type="scientific">Chitinimonas viridis</name>
    <dbReference type="NCBI Taxonomy" id="664880"/>
    <lineage>
        <taxon>Bacteria</taxon>
        <taxon>Pseudomonadati</taxon>
        <taxon>Pseudomonadota</taxon>
        <taxon>Betaproteobacteria</taxon>
        <taxon>Neisseriales</taxon>
        <taxon>Chitinibacteraceae</taxon>
        <taxon>Chitinimonas</taxon>
    </lineage>
</organism>
<dbReference type="InterPro" id="IPR023485">
    <property type="entry name" value="Ptyr_pPase"/>
</dbReference>
<dbReference type="PANTHER" id="PTHR43428">
    <property type="entry name" value="ARSENATE REDUCTASE"/>
    <property type="match status" value="1"/>
</dbReference>
<dbReference type="CDD" id="cd16345">
    <property type="entry name" value="LMWP_ArsC"/>
    <property type="match status" value="1"/>
</dbReference>
<evidence type="ECO:0000259" key="2">
    <source>
        <dbReference type="SMART" id="SM00226"/>
    </source>
</evidence>
<comment type="caution">
    <text evidence="3">The sequence shown here is derived from an EMBL/GenBank/DDBJ whole genome shotgun (WGS) entry which is preliminary data.</text>
</comment>
<evidence type="ECO:0000313" key="4">
    <source>
        <dbReference type="Proteomes" id="UP001180081"/>
    </source>
</evidence>
<protein>
    <submittedName>
        <fullName evidence="3">Arsenate reductase ArsC</fullName>
        <ecNumber evidence="3">1.20.4.4</ecNumber>
    </submittedName>
</protein>
<evidence type="ECO:0000256" key="1">
    <source>
        <dbReference type="ARBA" id="ARBA00022849"/>
    </source>
</evidence>
<dbReference type="GO" id="GO:0030612">
    <property type="term" value="F:arsenate reductase (thioredoxin) activity"/>
    <property type="evidence" value="ECO:0007669"/>
    <property type="project" value="UniProtKB-EC"/>
</dbReference>
<proteinExistence type="predicted"/>
<reference evidence="3" key="2">
    <citation type="submission" date="2023-06" db="EMBL/GenBank/DDBJ databases">
        <authorList>
            <person name="Lucena T."/>
            <person name="Sun Q."/>
        </authorList>
    </citation>
    <scope>NUCLEOTIDE SEQUENCE</scope>
    <source>
        <strain evidence="3">CECT 7703</strain>
    </source>
</reference>
<sequence>MSDKVYNVLFICTGNSARSILAESTMNHLGKGQFQAFSAGSFPKDAVNPLTLEALRLHGYASTNLRSKSWDEFATPTAPAMDFIFTVCDKAAGEACPAWPGQPITAHWGFSDPSQVEGDDAVKRQAFNKTLMEITNRIRIFLSLPLEKIDRMSLQHELRKLGEQ</sequence>
<dbReference type="PANTHER" id="PTHR43428:SF1">
    <property type="entry name" value="ARSENATE REDUCTASE"/>
    <property type="match status" value="1"/>
</dbReference>
<accession>A0ABT8B4D4</accession>
<dbReference type="RefSeq" id="WP_290332591.1">
    <property type="nucleotide sequence ID" value="NZ_JAUFPU010000008.1"/>
</dbReference>
<keyword evidence="4" id="KW-1185">Reference proteome</keyword>
<dbReference type="EMBL" id="JAUFPU010000008">
    <property type="protein sequence ID" value="MDN3577118.1"/>
    <property type="molecule type" value="Genomic_DNA"/>
</dbReference>
<dbReference type="Proteomes" id="UP001180081">
    <property type="component" value="Unassembled WGS sequence"/>
</dbReference>
<dbReference type="InterPro" id="IPR036196">
    <property type="entry name" value="Ptyr_pPase_sf"/>
</dbReference>
<evidence type="ECO:0000313" key="3">
    <source>
        <dbReference type="EMBL" id="MDN3577118.1"/>
    </source>
</evidence>
<name>A0ABT8B4D4_9NEIS</name>
<dbReference type="Gene3D" id="3.40.50.2300">
    <property type="match status" value="1"/>
</dbReference>
<keyword evidence="1" id="KW-0059">Arsenical resistance</keyword>
<dbReference type="Pfam" id="PF01451">
    <property type="entry name" value="LMWPc"/>
    <property type="match status" value="1"/>
</dbReference>
<dbReference type="SMART" id="SM00226">
    <property type="entry name" value="LMWPc"/>
    <property type="match status" value="1"/>
</dbReference>
<dbReference type="EC" id="1.20.4.4" evidence="3"/>